<keyword evidence="4" id="KW-1185">Reference proteome</keyword>
<evidence type="ECO:0000313" key="3">
    <source>
        <dbReference type="EMBL" id="KAJ5464925.1"/>
    </source>
</evidence>
<dbReference type="GeneID" id="81594248"/>
<protein>
    <recommendedName>
        <fullName evidence="2">T6SS Phospholipase effector Tle1-like catalytic domain-containing protein</fullName>
    </recommendedName>
</protein>
<evidence type="ECO:0000313" key="4">
    <source>
        <dbReference type="Proteomes" id="UP001213681"/>
    </source>
</evidence>
<name>A0AAD6CH46_9EURO</name>
<comment type="caution">
    <text evidence="3">The sequence shown here is derived from an EMBL/GenBank/DDBJ whole genome shotgun (WGS) entry which is preliminary data.</text>
</comment>
<feature type="domain" description="T6SS Phospholipase effector Tle1-like catalytic" evidence="2">
    <location>
        <begin position="24"/>
        <end position="322"/>
    </location>
</feature>
<reference evidence="3" key="1">
    <citation type="submission" date="2022-12" db="EMBL/GenBank/DDBJ databases">
        <authorList>
            <person name="Petersen C."/>
        </authorList>
    </citation>
    <scope>NUCLEOTIDE SEQUENCE</scope>
    <source>
        <strain evidence="3">IBT 16125</strain>
    </source>
</reference>
<dbReference type="PANTHER" id="PTHR33840">
    <property type="match status" value="1"/>
</dbReference>
<accession>A0AAD6CH46</accession>
<dbReference type="RefSeq" id="XP_056771772.1">
    <property type="nucleotide sequence ID" value="XM_056904005.1"/>
</dbReference>
<proteinExistence type="predicted"/>
<dbReference type="Proteomes" id="UP001213681">
    <property type="component" value="Unassembled WGS sequence"/>
</dbReference>
<dbReference type="EMBL" id="JAPVEA010000001">
    <property type="protein sequence ID" value="KAJ5464925.1"/>
    <property type="molecule type" value="Genomic_DNA"/>
</dbReference>
<reference evidence="3" key="2">
    <citation type="journal article" date="2023" name="IMA Fungus">
        <title>Comparative genomic study of the Penicillium genus elucidates a diverse pangenome and 15 lateral gene transfer events.</title>
        <authorList>
            <person name="Petersen C."/>
            <person name="Sorensen T."/>
            <person name="Nielsen M.R."/>
            <person name="Sondergaard T.E."/>
            <person name="Sorensen J.L."/>
            <person name="Fitzpatrick D.A."/>
            <person name="Frisvad J.C."/>
            <person name="Nielsen K.L."/>
        </authorList>
    </citation>
    <scope>NUCLEOTIDE SEQUENCE</scope>
    <source>
        <strain evidence="3">IBT 16125</strain>
    </source>
</reference>
<feature type="region of interest" description="Disordered" evidence="1">
    <location>
        <begin position="158"/>
        <end position="182"/>
    </location>
</feature>
<evidence type="ECO:0000259" key="2">
    <source>
        <dbReference type="Pfam" id="PF09994"/>
    </source>
</evidence>
<dbReference type="AlphaFoldDB" id="A0AAD6CH46"/>
<sequence>MSRSSDSCPSRTLARPASAEQPIKPLILLCDGTWCGREANTKTNIYKLARLIGIEDPNDTDQDIIPGRACYIHGVGLGSTFLDYIFDGITAQDIAAQCIAAYKFTVWNYTYPDHEIWMFGLSRGAYLARSVAGMINNCGIIKPSIRFTAHPIVSINHTRPSQNSLGGPKAGPSSAMKTRTTRQPQLTSPIKFMGLFDTVGSLGLPNFSGGVGLDWTAFYDQNISTAVENVYHAVSLHDRLYAFQPCLVSRNEEMHIGTWDKLGVTKQEWLPGVHYDLGRQRFRFLREFGGGRLEELLVRWKFASKVIEPNKVLSNFALRWMLIAICEHNPPGHDQIIRDIDQHIARVSGKIRAPGRTPRRMGDGDVYGHILDYAPFGSIFLNLYRAINGTRGRVSQLYQLFFALRDRLIPEDNANIYDFQNIDVQISENETLQELGDVTERRYPSRAYQGWILRRNM</sequence>
<organism evidence="3 4">
    <name type="scientific">Penicillium daleae</name>
    <dbReference type="NCBI Taxonomy" id="63821"/>
    <lineage>
        <taxon>Eukaryota</taxon>
        <taxon>Fungi</taxon>
        <taxon>Dikarya</taxon>
        <taxon>Ascomycota</taxon>
        <taxon>Pezizomycotina</taxon>
        <taxon>Eurotiomycetes</taxon>
        <taxon>Eurotiomycetidae</taxon>
        <taxon>Eurotiales</taxon>
        <taxon>Aspergillaceae</taxon>
        <taxon>Penicillium</taxon>
    </lineage>
</organism>
<gene>
    <name evidence="3" type="ORF">N7458_000611</name>
</gene>
<dbReference type="Pfam" id="PF09994">
    <property type="entry name" value="T6SS_Tle1-like_cat"/>
    <property type="match status" value="1"/>
</dbReference>
<dbReference type="InterPro" id="IPR018712">
    <property type="entry name" value="Tle1-like_cat"/>
</dbReference>
<evidence type="ECO:0000256" key="1">
    <source>
        <dbReference type="SAM" id="MobiDB-lite"/>
    </source>
</evidence>
<dbReference type="PANTHER" id="PTHR33840:SF16">
    <property type="entry name" value="DUF2235 DOMAIN-CONTAINING PROTEIN"/>
    <property type="match status" value="1"/>
</dbReference>